<name>A0AAW0XZ84_CHEQU</name>
<organism evidence="5 6">
    <name type="scientific">Cherax quadricarinatus</name>
    <name type="common">Australian red claw crayfish</name>
    <dbReference type="NCBI Taxonomy" id="27406"/>
    <lineage>
        <taxon>Eukaryota</taxon>
        <taxon>Metazoa</taxon>
        <taxon>Ecdysozoa</taxon>
        <taxon>Arthropoda</taxon>
        <taxon>Crustacea</taxon>
        <taxon>Multicrustacea</taxon>
        <taxon>Malacostraca</taxon>
        <taxon>Eumalacostraca</taxon>
        <taxon>Eucarida</taxon>
        <taxon>Decapoda</taxon>
        <taxon>Pleocyemata</taxon>
        <taxon>Astacidea</taxon>
        <taxon>Parastacoidea</taxon>
        <taxon>Parastacidae</taxon>
        <taxon>Cherax</taxon>
    </lineage>
</organism>
<dbReference type="Proteomes" id="UP001445076">
    <property type="component" value="Unassembled WGS sequence"/>
</dbReference>
<evidence type="ECO:0000256" key="2">
    <source>
        <dbReference type="ARBA" id="ARBA00022840"/>
    </source>
</evidence>
<reference evidence="5 6" key="1">
    <citation type="journal article" date="2024" name="BMC Genomics">
        <title>Genome assembly of redclaw crayfish (Cherax quadricarinatus) provides insights into its immune adaptation and hypoxia tolerance.</title>
        <authorList>
            <person name="Liu Z."/>
            <person name="Zheng J."/>
            <person name="Li H."/>
            <person name="Fang K."/>
            <person name="Wang S."/>
            <person name="He J."/>
            <person name="Zhou D."/>
            <person name="Weng S."/>
            <person name="Chi M."/>
            <person name="Gu Z."/>
            <person name="He J."/>
            <person name="Li F."/>
            <person name="Wang M."/>
        </authorList>
    </citation>
    <scope>NUCLEOTIDE SEQUENCE [LARGE SCALE GENOMIC DNA]</scope>
    <source>
        <strain evidence="5">ZL_2023a</strain>
    </source>
</reference>
<evidence type="ECO:0000256" key="3">
    <source>
        <dbReference type="PROSITE-ProRule" id="PRU00283"/>
    </source>
</evidence>
<feature type="non-terminal residue" evidence="5">
    <location>
        <position position="107"/>
    </location>
</feature>
<accession>A0AAW0XZ84</accession>
<dbReference type="GO" id="GO:0003777">
    <property type="term" value="F:microtubule motor activity"/>
    <property type="evidence" value="ECO:0007669"/>
    <property type="project" value="InterPro"/>
</dbReference>
<feature type="domain" description="Kinesin motor" evidence="4">
    <location>
        <begin position="5"/>
        <end position="107"/>
    </location>
</feature>
<evidence type="ECO:0000313" key="5">
    <source>
        <dbReference type="EMBL" id="KAK8745809.1"/>
    </source>
</evidence>
<keyword evidence="2" id="KW-0067">ATP-binding</keyword>
<dbReference type="SUPFAM" id="SSF52540">
    <property type="entry name" value="P-loop containing nucleoside triphosphate hydrolases"/>
    <property type="match status" value="1"/>
</dbReference>
<keyword evidence="6" id="KW-1185">Reference proteome</keyword>
<dbReference type="InterPro" id="IPR027417">
    <property type="entry name" value="P-loop_NTPase"/>
</dbReference>
<evidence type="ECO:0000256" key="1">
    <source>
        <dbReference type="ARBA" id="ARBA00022741"/>
    </source>
</evidence>
<comment type="caution">
    <text evidence="3">Lacks conserved residue(s) required for the propagation of feature annotation.</text>
</comment>
<sequence>MNMASVKVAVRVRPFNQREIDLNSSCIVEVEDKKTRLINHKVNTIEGGENRERIKDFTFDYSYWSHRDSDRHFAPQEQIYEDLGTDVVSNALQGYNACVFAYGQTGS</sequence>
<dbReference type="InterPro" id="IPR036961">
    <property type="entry name" value="Kinesin_motor_dom_sf"/>
</dbReference>
<gene>
    <name evidence="5" type="ORF">OTU49_000024</name>
</gene>
<keyword evidence="1" id="KW-0547">Nucleotide-binding</keyword>
<dbReference type="PANTHER" id="PTHR47117">
    <property type="entry name" value="STAR-RELATED LIPID TRANSFER PROTEIN 9"/>
    <property type="match status" value="1"/>
</dbReference>
<evidence type="ECO:0000313" key="6">
    <source>
        <dbReference type="Proteomes" id="UP001445076"/>
    </source>
</evidence>
<dbReference type="Pfam" id="PF00225">
    <property type="entry name" value="Kinesin"/>
    <property type="match status" value="1"/>
</dbReference>
<comment type="similarity">
    <text evidence="3">Belongs to the TRAFAC class myosin-kinesin ATPase superfamily. Kinesin family.</text>
</comment>
<dbReference type="PROSITE" id="PS50067">
    <property type="entry name" value="KINESIN_MOTOR_2"/>
    <property type="match status" value="1"/>
</dbReference>
<dbReference type="InterPro" id="IPR001752">
    <property type="entry name" value="Kinesin_motor_dom"/>
</dbReference>
<dbReference type="GO" id="GO:0005524">
    <property type="term" value="F:ATP binding"/>
    <property type="evidence" value="ECO:0007669"/>
    <property type="project" value="UniProtKB-KW"/>
</dbReference>
<dbReference type="AlphaFoldDB" id="A0AAW0XZ84"/>
<dbReference type="PANTHER" id="PTHR47117:SF6">
    <property type="entry name" value="KINESIN-LIKE PROTEIN KIF16B"/>
    <property type="match status" value="1"/>
</dbReference>
<proteinExistence type="inferred from homology"/>
<protein>
    <recommendedName>
        <fullName evidence="4">Kinesin motor domain-containing protein</fullName>
    </recommendedName>
</protein>
<dbReference type="GO" id="GO:0007018">
    <property type="term" value="P:microtubule-based movement"/>
    <property type="evidence" value="ECO:0007669"/>
    <property type="project" value="InterPro"/>
</dbReference>
<evidence type="ECO:0000259" key="4">
    <source>
        <dbReference type="PROSITE" id="PS50067"/>
    </source>
</evidence>
<dbReference type="GO" id="GO:0008017">
    <property type="term" value="F:microtubule binding"/>
    <property type="evidence" value="ECO:0007669"/>
    <property type="project" value="InterPro"/>
</dbReference>
<dbReference type="EMBL" id="JARKIK010000018">
    <property type="protein sequence ID" value="KAK8745809.1"/>
    <property type="molecule type" value="Genomic_DNA"/>
</dbReference>
<dbReference type="Gene3D" id="3.40.850.10">
    <property type="entry name" value="Kinesin motor domain"/>
    <property type="match status" value="1"/>
</dbReference>
<comment type="caution">
    <text evidence="5">The sequence shown here is derived from an EMBL/GenBank/DDBJ whole genome shotgun (WGS) entry which is preliminary data.</text>
</comment>